<dbReference type="InterPro" id="IPR036105">
    <property type="entry name" value="DiNase_FeMo-co_biosyn_sf"/>
</dbReference>
<protein>
    <submittedName>
        <fullName evidence="2">NifB/NifX family molybdenum-iron cluster-binding protein</fullName>
    </submittedName>
</protein>
<gene>
    <name evidence="2" type="ORF">IAC47_03270</name>
</gene>
<reference evidence="2" key="2">
    <citation type="submission" date="2021-04" db="EMBL/GenBank/DDBJ databases">
        <authorList>
            <person name="Gilroy R."/>
        </authorList>
    </citation>
    <scope>NUCLEOTIDE SEQUENCE</scope>
    <source>
        <strain evidence="2">Gambia16-930</strain>
    </source>
</reference>
<comment type="caution">
    <text evidence="2">The sequence shown here is derived from an EMBL/GenBank/DDBJ whole genome shotgun (WGS) entry which is preliminary data.</text>
</comment>
<dbReference type="Gene3D" id="3.30.420.130">
    <property type="entry name" value="Dinitrogenase iron-molybdenum cofactor biosynthesis domain"/>
    <property type="match status" value="1"/>
</dbReference>
<evidence type="ECO:0000313" key="2">
    <source>
        <dbReference type="EMBL" id="HIW87278.1"/>
    </source>
</evidence>
<dbReference type="Pfam" id="PF02579">
    <property type="entry name" value="Nitro_FeMo-Co"/>
    <property type="match status" value="1"/>
</dbReference>
<reference evidence="2" key="1">
    <citation type="journal article" date="2021" name="PeerJ">
        <title>Extensive microbial diversity within the chicken gut microbiome revealed by metagenomics and culture.</title>
        <authorList>
            <person name="Gilroy R."/>
            <person name="Ravi A."/>
            <person name="Getino M."/>
            <person name="Pursley I."/>
            <person name="Horton D.L."/>
            <person name="Alikhan N.F."/>
            <person name="Baker D."/>
            <person name="Gharbi K."/>
            <person name="Hall N."/>
            <person name="Watson M."/>
            <person name="Adriaenssens E.M."/>
            <person name="Foster-Nyarko E."/>
            <person name="Jarju S."/>
            <person name="Secka A."/>
            <person name="Antonio M."/>
            <person name="Oren A."/>
            <person name="Chaudhuri R.R."/>
            <person name="La Ragione R."/>
            <person name="Hildebrand F."/>
            <person name="Pallen M.J."/>
        </authorList>
    </citation>
    <scope>NUCLEOTIDE SEQUENCE</scope>
    <source>
        <strain evidence="2">Gambia16-930</strain>
    </source>
</reference>
<accession>A0A9D1RHM0</accession>
<feature type="domain" description="Dinitrogenase iron-molybdenum cofactor biosynthesis" evidence="1">
    <location>
        <begin position="9"/>
        <end position="98"/>
    </location>
</feature>
<proteinExistence type="predicted"/>
<name>A0A9D1RHM0_9BACT</name>
<organism evidence="2 3">
    <name type="scientific">Candidatus Onthomorpha intestinigallinarum</name>
    <dbReference type="NCBI Taxonomy" id="2840880"/>
    <lineage>
        <taxon>Bacteria</taxon>
        <taxon>Pseudomonadati</taxon>
        <taxon>Bacteroidota</taxon>
        <taxon>Bacteroidia</taxon>
        <taxon>Bacteroidales</taxon>
        <taxon>Candidatus Onthomorpha</taxon>
    </lineage>
</organism>
<dbReference type="Proteomes" id="UP000824267">
    <property type="component" value="Unassembled WGS sequence"/>
</dbReference>
<dbReference type="PANTHER" id="PTHR42983">
    <property type="entry name" value="DINITROGENASE IRON-MOLYBDENUM COFACTOR PROTEIN-RELATED"/>
    <property type="match status" value="1"/>
</dbReference>
<dbReference type="AlphaFoldDB" id="A0A9D1RHM0"/>
<dbReference type="InterPro" id="IPR003731">
    <property type="entry name" value="Di-Nase_FeMo-co_biosynth"/>
</dbReference>
<dbReference type="InterPro" id="IPR033913">
    <property type="entry name" value="MTH1175_dom"/>
</dbReference>
<dbReference type="PANTHER" id="PTHR42983:SF1">
    <property type="entry name" value="IRON-MOLYBDENUM PROTEIN"/>
    <property type="match status" value="1"/>
</dbReference>
<dbReference type="SUPFAM" id="SSF53146">
    <property type="entry name" value="Nitrogenase accessory factor-like"/>
    <property type="match status" value="1"/>
</dbReference>
<evidence type="ECO:0000313" key="3">
    <source>
        <dbReference type="Proteomes" id="UP000824267"/>
    </source>
</evidence>
<dbReference type="EMBL" id="DXGG01000112">
    <property type="protein sequence ID" value="HIW87278.1"/>
    <property type="molecule type" value="Genomic_DNA"/>
</dbReference>
<dbReference type="CDD" id="cd00851">
    <property type="entry name" value="MTH1175"/>
    <property type="match status" value="1"/>
</dbReference>
<evidence type="ECO:0000259" key="1">
    <source>
        <dbReference type="Pfam" id="PF02579"/>
    </source>
</evidence>
<sequence length="117" mass="12694">MKIAVPTRDNKVDDHFGHCEHYTIYTIENKQITAKQTMPSPQGCGCKSGVATILRDIGVNVMLAGNMGEGAKNVLESNMIEVYRGCSGDTDKLVEMFLEGMVSDSGESCSSHHDCAH</sequence>